<evidence type="ECO:0000313" key="2">
    <source>
        <dbReference type="EMBL" id="RCH54328.1"/>
    </source>
</evidence>
<dbReference type="RefSeq" id="WP_114005839.1">
    <property type="nucleotide sequence ID" value="NZ_QGDC01000007.1"/>
</dbReference>
<name>A0A367GMS1_9SPHI</name>
<accession>A0A367GMS1</accession>
<gene>
    <name evidence="2" type="ORF">DJ568_13635</name>
</gene>
<dbReference type="GO" id="GO:0016747">
    <property type="term" value="F:acyltransferase activity, transferring groups other than amino-acyl groups"/>
    <property type="evidence" value="ECO:0007669"/>
    <property type="project" value="InterPro"/>
</dbReference>
<dbReference type="PROSITE" id="PS51186">
    <property type="entry name" value="GNAT"/>
    <property type="match status" value="1"/>
</dbReference>
<reference evidence="2 3" key="1">
    <citation type="submission" date="2018-05" db="EMBL/GenBank/DDBJ databases">
        <title>Mucilaginibacter hurinus sp. nov., isolated from briquette warehouse soil.</title>
        <authorList>
            <person name="Choi L."/>
        </authorList>
    </citation>
    <scope>NUCLEOTIDE SEQUENCE [LARGE SCALE GENOMIC DNA]</scope>
    <source>
        <strain evidence="2 3">ZR32</strain>
    </source>
</reference>
<evidence type="ECO:0000313" key="3">
    <source>
        <dbReference type="Proteomes" id="UP000253209"/>
    </source>
</evidence>
<organism evidence="2 3">
    <name type="scientific">Mucilaginibacter hurinus</name>
    <dbReference type="NCBI Taxonomy" id="2201324"/>
    <lineage>
        <taxon>Bacteria</taxon>
        <taxon>Pseudomonadati</taxon>
        <taxon>Bacteroidota</taxon>
        <taxon>Sphingobacteriia</taxon>
        <taxon>Sphingobacteriales</taxon>
        <taxon>Sphingobacteriaceae</taxon>
        <taxon>Mucilaginibacter</taxon>
    </lineage>
</organism>
<evidence type="ECO:0000259" key="1">
    <source>
        <dbReference type="PROSITE" id="PS51186"/>
    </source>
</evidence>
<protein>
    <submittedName>
        <fullName evidence="2">GNAT family N-acetyltransferase</fullName>
    </submittedName>
</protein>
<dbReference type="Pfam" id="PF13673">
    <property type="entry name" value="Acetyltransf_10"/>
    <property type="match status" value="1"/>
</dbReference>
<keyword evidence="3" id="KW-1185">Reference proteome</keyword>
<proteinExistence type="predicted"/>
<dbReference type="EMBL" id="QGDC01000007">
    <property type="protein sequence ID" value="RCH54328.1"/>
    <property type="molecule type" value="Genomic_DNA"/>
</dbReference>
<keyword evidence="2" id="KW-0808">Transferase</keyword>
<comment type="caution">
    <text evidence="2">The sequence shown here is derived from an EMBL/GenBank/DDBJ whole genome shotgun (WGS) entry which is preliminary data.</text>
</comment>
<dbReference type="SUPFAM" id="SSF55729">
    <property type="entry name" value="Acyl-CoA N-acyltransferases (Nat)"/>
    <property type="match status" value="1"/>
</dbReference>
<dbReference type="AlphaFoldDB" id="A0A367GMS1"/>
<dbReference type="InterPro" id="IPR000182">
    <property type="entry name" value="GNAT_dom"/>
</dbReference>
<dbReference type="OrthoDB" id="2352823at2"/>
<dbReference type="InterPro" id="IPR016181">
    <property type="entry name" value="Acyl_CoA_acyltransferase"/>
</dbReference>
<dbReference type="Gene3D" id="3.40.630.30">
    <property type="match status" value="1"/>
</dbReference>
<sequence length="144" mass="16302">MIKFINVEELLSIRNDILREGKLLPEDCAFDTDKINGAFHLGYYSGDELACIGSFHPQDCGDFSGKGYQLRGMATIARQQGKGHGNQLLNFAIVYLRGKKISYLWCNARKSALPFYLKMGFKIISEEFEVHGIGPHYVMYIKIS</sequence>
<feature type="domain" description="N-acetyltransferase" evidence="1">
    <location>
        <begin position="1"/>
        <end position="144"/>
    </location>
</feature>
<dbReference type="Proteomes" id="UP000253209">
    <property type="component" value="Unassembled WGS sequence"/>
</dbReference>